<comment type="similarity">
    <text evidence="1">Belongs to the LOR family.</text>
</comment>
<dbReference type="SUPFAM" id="SSF54518">
    <property type="entry name" value="Tubby C-terminal domain-like"/>
    <property type="match status" value="1"/>
</dbReference>
<evidence type="ECO:0000313" key="2">
    <source>
        <dbReference type="EMBL" id="AIL95958.1"/>
    </source>
</evidence>
<dbReference type="EMBL" id="CP009215">
    <property type="protein sequence ID" value="AIL95958.1"/>
    <property type="molecule type" value="Genomic_DNA"/>
</dbReference>
<evidence type="ECO:0008006" key="4">
    <source>
        <dbReference type="Google" id="ProtNLM"/>
    </source>
</evidence>
<organism evidence="2 3">
    <name type="scientific">Corynebacterium ureicelerivorans</name>
    <dbReference type="NCBI Taxonomy" id="401472"/>
    <lineage>
        <taxon>Bacteria</taxon>
        <taxon>Bacillati</taxon>
        <taxon>Actinomycetota</taxon>
        <taxon>Actinomycetes</taxon>
        <taxon>Mycobacteriales</taxon>
        <taxon>Corynebacteriaceae</taxon>
        <taxon>Corynebacterium</taxon>
    </lineage>
</organism>
<dbReference type="HOGENOM" id="CLU_094142_1_0_11"/>
<dbReference type="OrthoDB" id="4412702at2"/>
<dbReference type="Pfam" id="PF04525">
    <property type="entry name" value="LOR"/>
    <property type="match status" value="1"/>
</dbReference>
<dbReference type="AlphaFoldDB" id="A0A077HG68"/>
<accession>A0A077HG68</accession>
<dbReference type="GO" id="GO:0017128">
    <property type="term" value="F:phospholipid scramblase activity"/>
    <property type="evidence" value="ECO:0007669"/>
    <property type="project" value="InterPro"/>
</dbReference>
<dbReference type="Gene3D" id="2.40.160.200">
    <property type="entry name" value="LURP1-related"/>
    <property type="match status" value="1"/>
</dbReference>
<dbReference type="KEGG" id="cuv:CUREI_00215"/>
<sequence>MWAEREIVVKQTKALGRDAFAIETPDGQLLGTARQTRKMSNLVKASRGVEVFDAAGAHVLSIEDPANFIRDQYVVHLADPPMELARLTKRFAWLGSKFDVEVAGLPDLQIQGQVFDLNYALTSQGQEIARVDAEYSGVGRMLMGKTSYRVAIQPGLDQREHAAVIGIALAIDMRRAKMRRNSG</sequence>
<keyword evidence="3" id="KW-1185">Reference proteome</keyword>
<name>A0A077HG68_9CORY</name>
<gene>
    <name evidence="2" type="ORF">CUREI_00215</name>
</gene>
<dbReference type="InterPro" id="IPR025659">
    <property type="entry name" value="Tubby-like_C"/>
</dbReference>
<dbReference type="Proteomes" id="UP000028939">
    <property type="component" value="Chromosome"/>
</dbReference>
<dbReference type="InterPro" id="IPR007612">
    <property type="entry name" value="LOR"/>
</dbReference>
<evidence type="ECO:0000313" key="3">
    <source>
        <dbReference type="Proteomes" id="UP000028939"/>
    </source>
</evidence>
<dbReference type="InterPro" id="IPR038595">
    <property type="entry name" value="LOR_sf"/>
</dbReference>
<proteinExistence type="inferred from homology"/>
<reference evidence="2 3" key="1">
    <citation type="submission" date="2014-08" db="EMBL/GenBank/DDBJ databases">
        <title>Complete genome sequence of Corynebacterium ureicelerivorans DSM 45051, a lipophilic and urea-splitting isolate from a blood culture of a septicaemia patient.</title>
        <authorList>
            <person name="Tippelt A."/>
            <person name="Albersmeier A."/>
            <person name="Brinkrolf K."/>
            <person name="Ruckert C."/>
            <person name="Tauch A."/>
        </authorList>
    </citation>
    <scope>NUCLEOTIDE SEQUENCE [LARGE SCALE GENOMIC DNA]</scope>
    <source>
        <strain evidence="2 3">IMMIB RIV-2301</strain>
    </source>
</reference>
<dbReference type="RefSeq" id="WP_038609019.1">
    <property type="nucleotide sequence ID" value="NZ_CP009215.1"/>
</dbReference>
<protein>
    <recommendedName>
        <fullName evidence="4">Scramblase</fullName>
    </recommendedName>
</protein>
<evidence type="ECO:0000256" key="1">
    <source>
        <dbReference type="ARBA" id="ARBA00005437"/>
    </source>
</evidence>